<keyword evidence="3" id="KW-0614">Plasmid</keyword>
<evidence type="ECO:0000313" key="3">
    <source>
        <dbReference type="EMBL" id="CEK42295.1"/>
    </source>
</evidence>
<geneLocation type="plasmid" evidence="3">
    <name>pQBR57</name>
</geneLocation>
<keyword evidence="2" id="KW-0804">Transcription</keyword>
<reference evidence="3" key="1">
    <citation type="submission" date="2014-12" db="EMBL/GenBank/DDBJ databases">
        <authorList>
            <person name="Hall J."/>
        </authorList>
    </citation>
    <scope>NUCLEOTIDE SEQUENCE [LARGE SCALE GENOMIC DNA]</scope>
    <source>
        <strain evidence="3">SBW25</strain>
        <plasmid evidence="3">pQBR57</plasmid>
    </source>
</reference>
<protein>
    <submittedName>
        <fullName evidence="3">Uncharacterized protein</fullName>
    </submittedName>
</protein>
<name>A0A0G4E4Y8_PSEFS</name>
<dbReference type="InterPro" id="IPR053721">
    <property type="entry name" value="Fimbrial_Adhesin_Reg"/>
</dbReference>
<dbReference type="RefSeq" id="WP_192963460.1">
    <property type="nucleotide sequence ID" value="NZ_LN713926.1"/>
</dbReference>
<reference evidence="3" key="2">
    <citation type="submission" date="2015-06" db="EMBL/GenBank/DDBJ databases">
        <title>Environmentally co-occuring mercury resistance plasmids are genetically and phenotypically diverse and confer variable context-dependent fitness effects.</title>
        <authorList>
            <person name="Hall J.P.J."/>
            <person name="Harrison E."/>
            <person name="Lilley A.K."/>
            <person name="Paterson S."/>
            <person name="Spiers A.J."/>
            <person name="Brockhurst M.A."/>
        </authorList>
    </citation>
    <scope>NUCLEOTIDE SEQUENCE [LARGE SCALE GENOMIC DNA]</scope>
    <source>
        <strain evidence="3">SBW25</strain>
        <plasmid evidence="3">pQBR57</plasmid>
    </source>
</reference>
<accession>A0A0G4E4Y8</accession>
<evidence type="ECO:0000256" key="2">
    <source>
        <dbReference type="ARBA" id="ARBA00023163"/>
    </source>
</evidence>
<dbReference type="Gene3D" id="1.10.10.2690">
    <property type="match status" value="1"/>
</dbReference>
<gene>
    <name evidence="3" type="ORF">PQBR57_0342</name>
</gene>
<organism evidence="3">
    <name type="scientific">Pseudomonas fluorescens (strain SBW25)</name>
    <dbReference type="NCBI Taxonomy" id="216595"/>
    <lineage>
        <taxon>Bacteria</taxon>
        <taxon>Pseudomonadati</taxon>
        <taxon>Pseudomonadota</taxon>
        <taxon>Gammaproteobacteria</taxon>
        <taxon>Pseudomonadales</taxon>
        <taxon>Pseudomonadaceae</taxon>
        <taxon>Pseudomonas</taxon>
    </lineage>
</organism>
<keyword evidence="1" id="KW-0805">Transcription regulation</keyword>
<proteinExistence type="predicted"/>
<sequence>MLIDLRTVAPGDLPNEVFDEFIAGNDYSPGMVAALRAHLVKGLEIKQAVAIHEVAANKFKMRLEKLMKEIQKVGRINALLSSDPARLEQVFALAASLATAVDQLRSNHSE</sequence>
<evidence type="ECO:0000256" key="1">
    <source>
        <dbReference type="ARBA" id="ARBA00023015"/>
    </source>
</evidence>
<dbReference type="EMBL" id="LN713926">
    <property type="protein sequence ID" value="CEK42295.1"/>
    <property type="molecule type" value="Genomic_DNA"/>
</dbReference>
<dbReference type="AlphaFoldDB" id="A0A0G4E4Y8"/>